<organism evidence="1 2">
    <name type="scientific">Eumeta variegata</name>
    <name type="common">Bagworm moth</name>
    <name type="synonym">Eumeta japonica</name>
    <dbReference type="NCBI Taxonomy" id="151549"/>
    <lineage>
        <taxon>Eukaryota</taxon>
        <taxon>Metazoa</taxon>
        <taxon>Ecdysozoa</taxon>
        <taxon>Arthropoda</taxon>
        <taxon>Hexapoda</taxon>
        <taxon>Insecta</taxon>
        <taxon>Pterygota</taxon>
        <taxon>Neoptera</taxon>
        <taxon>Endopterygota</taxon>
        <taxon>Lepidoptera</taxon>
        <taxon>Glossata</taxon>
        <taxon>Ditrysia</taxon>
        <taxon>Tineoidea</taxon>
        <taxon>Psychidae</taxon>
        <taxon>Oiketicinae</taxon>
        <taxon>Eumeta</taxon>
    </lineage>
</organism>
<protein>
    <submittedName>
        <fullName evidence="1">Uncharacterized protein</fullName>
    </submittedName>
</protein>
<keyword evidence="2" id="KW-1185">Reference proteome</keyword>
<dbReference type="EMBL" id="BGZK01001357">
    <property type="protein sequence ID" value="GBP78102.1"/>
    <property type="molecule type" value="Genomic_DNA"/>
</dbReference>
<accession>A0A4C1YT92</accession>
<dbReference type="Proteomes" id="UP000299102">
    <property type="component" value="Unassembled WGS sequence"/>
</dbReference>
<dbReference type="AlphaFoldDB" id="A0A4C1YT92"/>
<reference evidence="1 2" key="1">
    <citation type="journal article" date="2019" name="Commun. Biol.">
        <title>The bagworm genome reveals a unique fibroin gene that provides high tensile strength.</title>
        <authorList>
            <person name="Kono N."/>
            <person name="Nakamura H."/>
            <person name="Ohtoshi R."/>
            <person name="Tomita M."/>
            <person name="Numata K."/>
            <person name="Arakawa K."/>
        </authorList>
    </citation>
    <scope>NUCLEOTIDE SEQUENCE [LARGE SCALE GENOMIC DNA]</scope>
</reference>
<sequence length="137" mass="15716">MGRLELCNTTLSQNTGKKYHFPRLHFIQGFRWPTPLPLAHNLLPIASPISINPLLPPSDIQFVPKRPETHYCILWSRQCLQVVVTRGVHRDSDRRQGIPRLPSSIAPERGRRLPYKERTVRAGEPQPRQIMIAGKSL</sequence>
<comment type="caution">
    <text evidence="1">The sequence shown here is derived from an EMBL/GenBank/DDBJ whole genome shotgun (WGS) entry which is preliminary data.</text>
</comment>
<evidence type="ECO:0000313" key="1">
    <source>
        <dbReference type="EMBL" id="GBP78102.1"/>
    </source>
</evidence>
<proteinExistence type="predicted"/>
<evidence type="ECO:0000313" key="2">
    <source>
        <dbReference type="Proteomes" id="UP000299102"/>
    </source>
</evidence>
<name>A0A4C1YT92_EUMVA</name>
<gene>
    <name evidence="1" type="ORF">EVAR_53547_1</name>
</gene>